<proteinExistence type="inferred from homology"/>
<dbReference type="InterPro" id="IPR029055">
    <property type="entry name" value="Ntn_hydrolases_N"/>
</dbReference>
<gene>
    <name evidence="9" type="ORF">PG999_006426</name>
</gene>
<dbReference type="InterPro" id="IPR000246">
    <property type="entry name" value="Peptidase_T2"/>
</dbReference>
<dbReference type="Gene3D" id="3.60.20.30">
    <property type="entry name" value="(Glycosyl)asparaginase"/>
    <property type="match status" value="1"/>
</dbReference>
<dbReference type="GO" id="GO:0005737">
    <property type="term" value="C:cytoplasm"/>
    <property type="evidence" value="ECO:0007669"/>
    <property type="project" value="TreeGrafter"/>
</dbReference>
<evidence type="ECO:0000256" key="4">
    <source>
        <dbReference type="ARBA" id="ARBA00022813"/>
    </source>
</evidence>
<reference evidence="9 10" key="1">
    <citation type="submission" date="2023-01" db="EMBL/GenBank/DDBJ databases">
        <title>Analysis of 21 Apiospora genomes using comparative genomics revels a genus with tremendous synthesis potential of carbohydrate active enzymes and secondary metabolites.</title>
        <authorList>
            <person name="Sorensen T."/>
        </authorList>
    </citation>
    <scope>NUCLEOTIDE SEQUENCE [LARGE SCALE GENOMIC DNA]</scope>
    <source>
        <strain evidence="9 10">CBS 117206</strain>
    </source>
</reference>
<comment type="similarity">
    <text evidence="1">Belongs to the Ntn-hydrolase family.</text>
</comment>
<feature type="chain" id="PRO_5043732351" evidence="8">
    <location>
        <begin position="22"/>
        <end position="381"/>
    </location>
</feature>
<dbReference type="SUPFAM" id="SSF56235">
    <property type="entry name" value="N-terminal nucleophile aminohydrolases (Ntn hydrolases)"/>
    <property type="match status" value="1"/>
</dbReference>
<evidence type="ECO:0000313" key="9">
    <source>
        <dbReference type="EMBL" id="KAK8114357.1"/>
    </source>
</evidence>
<dbReference type="GO" id="GO:0006508">
    <property type="term" value="P:proteolysis"/>
    <property type="evidence" value="ECO:0007669"/>
    <property type="project" value="UniProtKB-KW"/>
</dbReference>
<evidence type="ECO:0000256" key="8">
    <source>
        <dbReference type="SAM" id="SignalP"/>
    </source>
</evidence>
<keyword evidence="3" id="KW-0378">Hydrolase</keyword>
<dbReference type="EMBL" id="JAQQWP010000006">
    <property type="protein sequence ID" value="KAK8114357.1"/>
    <property type="molecule type" value="Genomic_DNA"/>
</dbReference>
<organism evidence="9 10">
    <name type="scientific">Apiospora kogelbergensis</name>
    <dbReference type="NCBI Taxonomy" id="1337665"/>
    <lineage>
        <taxon>Eukaryota</taxon>
        <taxon>Fungi</taxon>
        <taxon>Dikarya</taxon>
        <taxon>Ascomycota</taxon>
        <taxon>Pezizomycotina</taxon>
        <taxon>Sordariomycetes</taxon>
        <taxon>Xylariomycetidae</taxon>
        <taxon>Amphisphaeriales</taxon>
        <taxon>Apiosporaceae</taxon>
        <taxon>Apiospora</taxon>
    </lineage>
</organism>
<accession>A0AAW0QS12</accession>
<dbReference type="FunFam" id="3.60.20.30:FF:000003">
    <property type="entry name" value="N(4)-(Beta-N-acetylglucosaminyl)-L-asparaginase isoform X1"/>
    <property type="match status" value="1"/>
</dbReference>
<feature type="binding site" evidence="6">
    <location>
        <begin position="263"/>
        <end position="266"/>
    </location>
    <ligand>
        <name>substrate</name>
    </ligand>
</feature>
<comment type="caution">
    <text evidence="9">The sequence shown here is derived from an EMBL/GenBank/DDBJ whole genome shotgun (WGS) entry which is preliminary data.</text>
</comment>
<evidence type="ECO:0000256" key="3">
    <source>
        <dbReference type="ARBA" id="ARBA00022801"/>
    </source>
</evidence>
<keyword evidence="8" id="KW-0732">Signal</keyword>
<feature type="binding site" evidence="6">
    <location>
        <begin position="286"/>
        <end position="289"/>
    </location>
    <ligand>
        <name>substrate</name>
    </ligand>
</feature>
<keyword evidence="10" id="KW-1185">Reference proteome</keyword>
<dbReference type="Pfam" id="PF01112">
    <property type="entry name" value="Asparaginase_2"/>
    <property type="match status" value="1"/>
</dbReference>
<dbReference type="Proteomes" id="UP001392437">
    <property type="component" value="Unassembled WGS sequence"/>
</dbReference>
<keyword evidence="4" id="KW-0068">Autocatalytic cleavage</keyword>
<evidence type="ECO:0000256" key="5">
    <source>
        <dbReference type="PIRSR" id="PIRSR600246-1"/>
    </source>
</evidence>
<sequence>MANLWSSLLHLLPLATPLSLSTTTAITHPSPGFPMVINTWGGPFTVATDAAYESLNASAFLSPLGDNNSSRLAPKTAALDAVQLGCATCEAAQCDGSVGFGGSPDEQCETTLDALLMDGATLNTGAVAALRRVRDAVGVARAVLDHTSHSLLAGDQATAFAVQNGFVEEEIGTVDSARSCREWRDGGRCQPNYRLDVTPDPKTACGPYAPTEQAKTSSLVEDNNKKKRYQVGHDTISMIALDGAGGMAAGTSTNGASHKVPGRVGDGPIAGSGSYADGEVGGCGATGDGDVMMRFLPCYQAVESMRRGLTPGEAAADAVRRMTRRYPDLAAGLVVVNTKGEHAGAAAGWTFTYAFRGGGMGATRVVTVPPINGAEDHGVEI</sequence>
<dbReference type="GO" id="GO:0003948">
    <property type="term" value="F:N4-(beta-N-acetylglucosaminyl)-L-asparaginase activity"/>
    <property type="evidence" value="ECO:0007669"/>
    <property type="project" value="TreeGrafter"/>
</dbReference>
<evidence type="ECO:0000256" key="6">
    <source>
        <dbReference type="PIRSR" id="PIRSR600246-2"/>
    </source>
</evidence>
<evidence type="ECO:0000256" key="7">
    <source>
        <dbReference type="PIRSR" id="PIRSR600246-3"/>
    </source>
</evidence>
<protein>
    <submittedName>
        <fullName evidence="9">N-(Beta-N-acetylglucosaminyl)-L-asparaginase</fullName>
    </submittedName>
</protein>
<keyword evidence="2" id="KW-0645">Protease</keyword>
<dbReference type="AlphaFoldDB" id="A0AAW0QS12"/>
<dbReference type="CDD" id="cd04513">
    <property type="entry name" value="Glycosylasparaginase"/>
    <property type="match status" value="1"/>
</dbReference>
<evidence type="ECO:0000256" key="1">
    <source>
        <dbReference type="ARBA" id="ARBA00010872"/>
    </source>
</evidence>
<dbReference type="GO" id="GO:0008233">
    <property type="term" value="F:peptidase activity"/>
    <property type="evidence" value="ECO:0007669"/>
    <property type="project" value="UniProtKB-KW"/>
</dbReference>
<dbReference type="PANTHER" id="PTHR10188:SF6">
    <property type="entry name" value="N(4)-(BETA-N-ACETYLGLUCOSAMINYL)-L-ASPARAGINASE"/>
    <property type="match status" value="1"/>
</dbReference>
<feature type="site" description="Cleavage; by autolysis" evidence="7">
    <location>
        <begin position="234"/>
        <end position="235"/>
    </location>
</feature>
<evidence type="ECO:0000256" key="2">
    <source>
        <dbReference type="ARBA" id="ARBA00022670"/>
    </source>
</evidence>
<evidence type="ECO:0000313" key="10">
    <source>
        <dbReference type="Proteomes" id="UP001392437"/>
    </source>
</evidence>
<name>A0AAW0QS12_9PEZI</name>
<dbReference type="PANTHER" id="PTHR10188">
    <property type="entry name" value="L-ASPARAGINASE"/>
    <property type="match status" value="1"/>
</dbReference>
<feature type="active site" description="Nucleophile" evidence="5">
    <location>
        <position position="235"/>
    </location>
</feature>
<feature type="signal peptide" evidence="8">
    <location>
        <begin position="1"/>
        <end position="21"/>
    </location>
</feature>